<dbReference type="STRING" id="400727.A0A2T7NBY2"/>
<keyword evidence="2" id="KW-1185">Reference proteome</keyword>
<evidence type="ECO:0000313" key="2">
    <source>
        <dbReference type="Proteomes" id="UP000245119"/>
    </source>
</evidence>
<accession>A0A2T7NBY2</accession>
<dbReference type="Proteomes" id="UP000245119">
    <property type="component" value="Linkage Group LG14"/>
</dbReference>
<reference evidence="1 2" key="1">
    <citation type="submission" date="2018-04" db="EMBL/GenBank/DDBJ databases">
        <title>The genome of golden apple snail Pomacea canaliculata provides insight into stress tolerance and invasive adaptation.</title>
        <authorList>
            <person name="Liu C."/>
            <person name="Liu B."/>
            <person name="Ren Y."/>
            <person name="Zhang Y."/>
            <person name="Wang H."/>
            <person name="Li S."/>
            <person name="Jiang F."/>
            <person name="Yin L."/>
            <person name="Zhang G."/>
            <person name="Qian W."/>
            <person name="Fan W."/>
        </authorList>
    </citation>
    <scope>NUCLEOTIDE SEQUENCE [LARGE SCALE GENOMIC DNA]</scope>
    <source>
        <strain evidence="1">SZHN2017</strain>
        <tissue evidence="1">Muscle</tissue>
    </source>
</reference>
<organism evidence="1 2">
    <name type="scientific">Pomacea canaliculata</name>
    <name type="common">Golden apple snail</name>
    <dbReference type="NCBI Taxonomy" id="400727"/>
    <lineage>
        <taxon>Eukaryota</taxon>
        <taxon>Metazoa</taxon>
        <taxon>Spiralia</taxon>
        <taxon>Lophotrochozoa</taxon>
        <taxon>Mollusca</taxon>
        <taxon>Gastropoda</taxon>
        <taxon>Caenogastropoda</taxon>
        <taxon>Architaenioglossa</taxon>
        <taxon>Ampullarioidea</taxon>
        <taxon>Ampullariidae</taxon>
        <taxon>Pomacea</taxon>
    </lineage>
</organism>
<name>A0A2T7NBY2_POMCA</name>
<evidence type="ECO:0000313" key="1">
    <source>
        <dbReference type="EMBL" id="PVD18652.1"/>
    </source>
</evidence>
<gene>
    <name evidence="1" type="ORF">C0Q70_21202</name>
</gene>
<dbReference type="EMBL" id="PZQS01000014">
    <property type="protein sequence ID" value="PVD18652.1"/>
    <property type="molecule type" value="Genomic_DNA"/>
</dbReference>
<protein>
    <submittedName>
        <fullName evidence="1">Uncharacterized protein</fullName>
    </submittedName>
</protein>
<dbReference type="AlphaFoldDB" id="A0A2T7NBY2"/>
<proteinExistence type="predicted"/>
<comment type="caution">
    <text evidence="1">The sequence shown here is derived from an EMBL/GenBank/DDBJ whole genome shotgun (WGS) entry which is preliminary data.</text>
</comment>
<sequence>MLPAVDPACRLNSKVEETSTGQGVHPLSCRAAQEAHRRQVEWCKELWDGDTSAVCTAHPQFVDESRVFTEKVAEQRDSTSELMTSAAAVLHISSCTPHRQLYNTSTAVLHITAVQQINSCTPHRQLYNKSTAVLYINSCTPHQQLYSTSTTVQHINSCTPHRQLYNKSTAVLHIDSCTTNQQLYSTSTAVLHISSCTTHQQLYNTLTAVLHISSCSHCRLQKSQSRKLEHLNIPAAHS</sequence>